<proteinExistence type="predicted"/>
<dbReference type="Pfam" id="PF02636">
    <property type="entry name" value="Methyltransf_28"/>
    <property type="match status" value="1"/>
</dbReference>
<evidence type="ECO:0000313" key="3">
    <source>
        <dbReference type="EMBL" id="OGG19949.1"/>
    </source>
</evidence>
<dbReference type="InterPro" id="IPR003788">
    <property type="entry name" value="NDUFAF7"/>
</dbReference>
<evidence type="ECO:0000313" key="4">
    <source>
        <dbReference type="Proteomes" id="UP000177092"/>
    </source>
</evidence>
<sequence>MEITTEQVITEKPNLSPEIARRLEARFGSNIFSFTDLVNFSSYDQEVGFYSGRNAEIKLFGAGDKPLVYSEIDGYSAFKEKIKELHKDNPDAYKTPVEIHSPYYAIGVAREMEALFELGNIEPIVYEIGAGRATLAKDMLDYWKKYNPELYKKVKYRILDASSKLVSTQKERLGDHDGRVEWIEADARNIPFADKSVEGILVNTELLDNLPTACIKRTKQTLGKQVSLDDFVEVGYQLKDGQLIETEMPLSDTVKAYVVENPDLLLLQSNTIAPTINIEVGKKGYIGVGVRNFYKEIARVFKRGYVISFDYCSLPTEDKGSYMEMSVHRGDKELGLLENISQADIYFSVDCWAANHMAKSYGFENVQFSLPEGQLFRRVFESEGKEAEHEYRQLLFKNDKYGPPPLVAYFSNTFALVHSIGLGSYPENLYDKLREITHHHQKQQEDLTLGRSA</sequence>
<dbReference type="InterPro" id="IPR038375">
    <property type="entry name" value="NDUFAF7_sf"/>
</dbReference>
<keyword evidence="1" id="KW-0489">Methyltransferase</keyword>
<gene>
    <name evidence="3" type="ORF">A3D03_02755</name>
</gene>
<dbReference type="EMBL" id="MFJN01000064">
    <property type="protein sequence ID" value="OGG19949.1"/>
    <property type="molecule type" value="Genomic_DNA"/>
</dbReference>
<dbReference type="GO" id="GO:0035243">
    <property type="term" value="F:protein-arginine omega-N symmetric methyltransferase activity"/>
    <property type="evidence" value="ECO:0007669"/>
    <property type="project" value="TreeGrafter"/>
</dbReference>
<evidence type="ECO:0008006" key="5">
    <source>
        <dbReference type="Google" id="ProtNLM"/>
    </source>
</evidence>
<dbReference type="PANTHER" id="PTHR12049:SF7">
    <property type="entry name" value="PROTEIN ARGININE METHYLTRANSFERASE NDUFAF7, MITOCHONDRIAL"/>
    <property type="match status" value="1"/>
</dbReference>
<name>A0A1F6A5E0_9BACT</name>
<protein>
    <recommendedName>
        <fullName evidence="5">Methyltransferase type 11 domain-containing protein</fullName>
    </recommendedName>
</protein>
<comment type="caution">
    <text evidence="3">The sequence shown here is derived from an EMBL/GenBank/DDBJ whole genome shotgun (WGS) entry which is preliminary data.</text>
</comment>
<dbReference type="Gene3D" id="3.40.50.12710">
    <property type="match status" value="1"/>
</dbReference>
<dbReference type="Proteomes" id="UP000177092">
    <property type="component" value="Unassembled WGS sequence"/>
</dbReference>
<dbReference type="SUPFAM" id="SSF53335">
    <property type="entry name" value="S-adenosyl-L-methionine-dependent methyltransferases"/>
    <property type="match status" value="1"/>
</dbReference>
<reference evidence="3 4" key="1">
    <citation type="journal article" date="2016" name="Nat. Commun.">
        <title>Thousands of microbial genomes shed light on interconnected biogeochemical processes in an aquifer system.</title>
        <authorList>
            <person name="Anantharaman K."/>
            <person name="Brown C.T."/>
            <person name="Hug L.A."/>
            <person name="Sharon I."/>
            <person name="Castelle C.J."/>
            <person name="Probst A.J."/>
            <person name="Thomas B.C."/>
            <person name="Singh A."/>
            <person name="Wilkins M.J."/>
            <person name="Karaoz U."/>
            <person name="Brodie E.L."/>
            <person name="Williams K.H."/>
            <person name="Hubbard S.S."/>
            <person name="Banfield J.F."/>
        </authorList>
    </citation>
    <scope>NUCLEOTIDE SEQUENCE [LARGE SCALE GENOMIC DNA]</scope>
</reference>
<accession>A0A1F6A5E0</accession>
<dbReference type="PANTHER" id="PTHR12049">
    <property type="entry name" value="PROTEIN ARGININE METHYLTRANSFERASE NDUFAF7, MITOCHONDRIAL"/>
    <property type="match status" value="1"/>
</dbReference>
<evidence type="ECO:0000256" key="1">
    <source>
        <dbReference type="ARBA" id="ARBA00022603"/>
    </source>
</evidence>
<dbReference type="GO" id="GO:0032259">
    <property type="term" value="P:methylation"/>
    <property type="evidence" value="ECO:0007669"/>
    <property type="project" value="UniProtKB-KW"/>
</dbReference>
<keyword evidence="2" id="KW-0808">Transferase</keyword>
<dbReference type="InterPro" id="IPR029063">
    <property type="entry name" value="SAM-dependent_MTases_sf"/>
</dbReference>
<organism evidence="3 4">
    <name type="scientific">Candidatus Gottesmanbacteria bacterium RIFCSPHIGHO2_02_FULL_40_13</name>
    <dbReference type="NCBI Taxonomy" id="1798384"/>
    <lineage>
        <taxon>Bacteria</taxon>
        <taxon>Candidatus Gottesmaniibacteriota</taxon>
    </lineage>
</organism>
<dbReference type="STRING" id="1798384.A3D03_02755"/>
<evidence type="ECO:0000256" key="2">
    <source>
        <dbReference type="ARBA" id="ARBA00022679"/>
    </source>
</evidence>
<dbReference type="AlphaFoldDB" id="A0A1F6A5E0"/>